<dbReference type="EMBL" id="GHKJ01001202">
    <property type="protein sequence ID" value="MOY46232.1"/>
    <property type="molecule type" value="Transcribed_RNA"/>
</dbReference>
<reference evidence="2" key="1">
    <citation type="submission" date="2019-04" db="EMBL/GenBank/DDBJ databases">
        <title>Analysis of the testis transcriptome of the Chagas disease vector Rhodnius prolixus.</title>
        <authorList>
            <person name="Cesar J."/>
            <person name="Ribeiro J.M."/>
            <person name="Pereira M.H."/>
            <person name="Araujo R.N."/>
            <person name="Gontijo N.F."/>
            <person name="Pessoa G."/>
            <person name="Sant'Anna M.V."/>
            <person name="Sorgine M.H."/>
            <person name="Majerowicz D."/>
            <person name="Carvalho A.B."/>
            <person name="Braz G."/>
            <person name="Mesquita R."/>
            <person name="Lagerblad P.O."/>
            <person name="Koerich L.B."/>
        </authorList>
    </citation>
    <scope>NUCLEOTIDE SEQUENCE</scope>
</reference>
<protein>
    <recommendedName>
        <fullName evidence="3">Secreted protein</fullName>
    </recommendedName>
</protein>
<dbReference type="VEuPathDB" id="VectorBase:RPRC004592"/>
<proteinExistence type="predicted"/>
<keyword evidence="1" id="KW-0732">Signal</keyword>
<dbReference type="Gene3D" id="2.60.20.10">
    <property type="entry name" value="Crystallins"/>
    <property type="match status" value="1"/>
</dbReference>
<evidence type="ECO:0000313" key="2">
    <source>
        <dbReference type="EMBL" id="MOY46232.1"/>
    </source>
</evidence>
<evidence type="ECO:0000256" key="1">
    <source>
        <dbReference type="SAM" id="SignalP"/>
    </source>
</evidence>
<organism evidence="2">
    <name type="scientific">Rhodnius prolixus</name>
    <name type="common">Triatomid bug</name>
    <dbReference type="NCBI Taxonomy" id="13249"/>
    <lineage>
        <taxon>Eukaryota</taxon>
        <taxon>Metazoa</taxon>
        <taxon>Ecdysozoa</taxon>
        <taxon>Arthropoda</taxon>
        <taxon>Hexapoda</taxon>
        <taxon>Insecta</taxon>
        <taxon>Pterygota</taxon>
        <taxon>Neoptera</taxon>
        <taxon>Paraneoptera</taxon>
        <taxon>Hemiptera</taxon>
        <taxon>Heteroptera</taxon>
        <taxon>Panheteroptera</taxon>
        <taxon>Cimicomorpha</taxon>
        <taxon>Reduviidae</taxon>
        <taxon>Triatominae</taxon>
        <taxon>Rhodnius</taxon>
    </lineage>
</organism>
<feature type="signal peptide" evidence="1">
    <location>
        <begin position="1"/>
        <end position="18"/>
    </location>
</feature>
<feature type="chain" id="PRO_5020808397" description="Secreted protein" evidence="1">
    <location>
        <begin position="19"/>
        <end position="103"/>
    </location>
</feature>
<accession>A0A4P6DA37</accession>
<sequence length="103" mass="11648">MKLCCVFVLFSVLSTVYCVCWTTYYDTEHRGRTNSGCVDSGKCTTFTIPWKAHVHSINTNGECVRLWEKRECTGRNIECYPGSLSHDNLPSLGWGQTWSIGTC</sequence>
<name>A0A4P6DA37_RHOPR</name>
<dbReference type="AlphaFoldDB" id="A0A4P6DA37"/>
<evidence type="ECO:0008006" key="3">
    <source>
        <dbReference type="Google" id="ProtNLM"/>
    </source>
</evidence>